<dbReference type="InterPro" id="IPR023796">
    <property type="entry name" value="Serpin_dom"/>
</dbReference>
<protein>
    <recommendedName>
        <fullName evidence="2">Serpin domain-containing protein</fullName>
    </recommendedName>
</protein>
<dbReference type="InterPro" id="IPR042178">
    <property type="entry name" value="Serpin_sf_1"/>
</dbReference>
<dbReference type="InterPro" id="IPR036186">
    <property type="entry name" value="Serpin_sf"/>
</dbReference>
<evidence type="ECO:0000256" key="1">
    <source>
        <dbReference type="ARBA" id="ARBA00009500"/>
    </source>
</evidence>
<evidence type="ECO:0000313" key="3">
    <source>
        <dbReference type="EMBL" id="KAK4278179.1"/>
    </source>
</evidence>
<evidence type="ECO:0000259" key="2">
    <source>
        <dbReference type="Pfam" id="PF00079"/>
    </source>
</evidence>
<accession>A0AAE1TBI0</accession>
<dbReference type="EMBL" id="JAWXYG010000003">
    <property type="protein sequence ID" value="KAK4278179.1"/>
    <property type="molecule type" value="Genomic_DNA"/>
</dbReference>
<comment type="caution">
    <text evidence="3">The sequence shown here is derived from an EMBL/GenBank/DDBJ whole genome shotgun (WGS) entry which is preliminary data.</text>
</comment>
<dbReference type="Pfam" id="PF00079">
    <property type="entry name" value="Serpin"/>
    <property type="match status" value="1"/>
</dbReference>
<organism evidence="3 4">
    <name type="scientific">Acacia crassicarpa</name>
    <name type="common">northern wattle</name>
    <dbReference type="NCBI Taxonomy" id="499986"/>
    <lineage>
        <taxon>Eukaryota</taxon>
        <taxon>Viridiplantae</taxon>
        <taxon>Streptophyta</taxon>
        <taxon>Embryophyta</taxon>
        <taxon>Tracheophyta</taxon>
        <taxon>Spermatophyta</taxon>
        <taxon>Magnoliopsida</taxon>
        <taxon>eudicotyledons</taxon>
        <taxon>Gunneridae</taxon>
        <taxon>Pentapetalae</taxon>
        <taxon>rosids</taxon>
        <taxon>fabids</taxon>
        <taxon>Fabales</taxon>
        <taxon>Fabaceae</taxon>
        <taxon>Caesalpinioideae</taxon>
        <taxon>mimosoid clade</taxon>
        <taxon>Acacieae</taxon>
        <taxon>Acacia</taxon>
    </lineage>
</organism>
<comment type="similarity">
    <text evidence="1">Belongs to the serpin family.</text>
</comment>
<feature type="domain" description="Serpin" evidence="2">
    <location>
        <begin position="13"/>
        <end position="90"/>
    </location>
</feature>
<dbReference type="Gene3D" id="3.30.497.10">
    <property type="entry name" value="Antithrombin, subunit I, domain 2"/>
    <property type="match status" value="1"/>
</dbReference>
<sequence>MASPSQTNTISFNTDFCLQLAFRVLQRQIEKGSNFASSPLSLHVILSLVAAASKGKTLEQLLSFLGFKSKDDLNSASSHIISGLRSAEGTENGGRLLLMALEWKKLLV</sequence>
<gene>
    <name evidence="3" type="ORF">QN277_016061</name>
</gene>
<reference evidence="3" key="1">
    <citation type="submission" date="2023-10" db="EMBL/GenBank/DDBJ databases">
        <title>Chromosome-level genome of the transformable northern wattle, Acacia crassicarpa.</title>
        <authorList>
            <person name="Massaro I."/>
            <person name="Sinha N.R."/>
            <person name="Poethig S."/>
            <person name="Leichty A.R."/>
        </authorList>
    </citation>
    <scope>NUCLEOTIDE SEQUENCE</scope>
    <source>
        <strain evidence="3">Acra3RX</strain>
        <tissue evidence="3">Leaf</tissue>
    </source>
</reference>
<dbReference type="SUPFAM" id="SSF56574">
    <property type="entry name" value="Serpins"/>
    <property type="match status" value="1"/>
</dbReference>
<dbReference type="Proteomes" id="UP001293593">
    <property type="component" value="Unassembled WGS sequence"/>
</dbReference>
<dbReference type="AlphaFoldDB" id="A0AAE1TBI0"/>
<proteinExistence type="inferred from homology"/>
<evidence type="ECO:0000313" key="4">
    <source>
        <dbReference type="Proteomes" id="UP001293593"/>
    </source>
</evidence>
<keyword evidence="4" id="KW-1185">Reference proteome</keyword>
<name>A0AAE1TBI0_9FABA</name>